<dbReference type="OrthoDB" id="9816197at2"/>
<dbReference type="GO" id="GO:0016779">
    <property type="term" value="F:nucleotidyltransferase activity"/>
    <property type="evidence" value="ECO:0007669"/>
    <property type="project" value="UniProtKB-KW"/>
</dbReference>
<name>A0A5Q2N4L2_9FIRM</name>
<dbReference type="EC" id="2.7.7.-" evidence="2"/>
<keyword evidence="2" id="KW-0808">Transferase</keyword>
<dbReference type="CDD" id="cd05403">
    <property type="entry name" value="NT_KNTase_like"/>
    <property type="match status" value="1"/>
</dbReference>
<dbReference type="Proteomes" id="UP000366051">
    <property type="component" value="Chromosome"/>
</dbReference>
<gene>
    <name evidence="2" type="ORF">FTV88_3177</name>
</gene>
<dbReference type="PANTHER" id="PTHR43449">
    <property type="entry name" value="NUCLEOTIDYLTRANSFERASE"/>
    <property type="match status" value="1"/>
</dbReference>
<accession>A0A5Q2N4L2</accession>
<dbReference type="RefSeq" id="WP_153726269.1">
    <property type="nucleotide sequence ID" value="NZ_CP045875.1"/>
</dbReference>
<evidence type="ECO:0000313" key="2">
    <source>
        <dbReference type="EMBL" id="QGG49251.1"/>
    </source>
</evidence>
<dbReference type="InterPro" id="IPR041633">
    <property type="entry name" value="Polbeta"/>
</dbReference>
<proteinExistence type="predicted"/>
<dbReference type="EMBL" id="CP045875">
    <property type="protein sequence ID" value="QGG49251.1"/>
    <property type="molecule type" value="Genomic_DNA"/>
</dbReference>
<dbReference type="Pfam" id="PF18765">
    <property type="entry name" value="Polbeta"/>
    <property type="match status" value="1"/>
</dbReference>
<keyword evidence="3" id="KW-1185">Reference proteome</keyword>
<evidence type="ECO:0000259" key="1">
    <source>
        <dbReference type="Pfam" id="PF18765"/>
    </source>
</evidence>
<sequence length="108" mass="12355">MVKKHIEITMNKYIEALKNKNIRVKIAILYGSVAAGLDNEDSDIDLAIVSPDLGQDRLKESLILKKVTRDIDLDISPRPYSMEQYQKASRGDFLFDEIILKGKIIYKD</sequence>
<feature type="domain" description="Polymerase beta nucleotidyltransferase" evidence="1">
    <location>
        <begin position="13"/>
        <end position="107"/>
    </location>
</feature>
<keyword evidence="2" id="KW-0548">Nucleotidyltransferase</keyword>
<dbReference type="AlphaFoldDB" id="A0A5Q2N4L2"/>
<dbReference type="SUPFAM" id="SSF81301">
    <property type="entry name" value="Nucleotidyltransferase"/>
    <property type="match status" value="1"/>
</dbReference>
<dbReference type="InterPro" id="IPR043519">
    <property type="entry name" value="NT_sf"/>
</dbReference>
<reference evidence="3" key="1">
    <citation type="submission" date="2019-11" db="EMBL/GenBank/DDBJ databases">
        <title>Genome sequence of Heliorestis convoluta strain HH, an alkaliphilic and minimalistic phototrophic bacterium from a soda lake in Egypt.</title>
        <authorList>
            <person name="Dewey E.D."/>
            <person name="Stokes L.M."/>
            <person name="Burchell B.M."/>
            <person name="Shaffer K.N."/>
            <person name="Huntington A.M."/>
            <person name="Baker J.M."/>
            <person name="Nadendla S."/>
            <person name="Giglio M.G."/>
            <person name="Touchman J.W."/>
            <person name="Blankenship R.E."/>
            <person name="Madigan M.T."/>
            <person name="Sattley W.M."/>
        </authorList>
    </citation>
    <scope>NUCLEOTIDE SEQUENCE [LARGE SCALE GENOMIC DNA]</scope>
    <source>
        <strain evidence="3">HH</strain>
    </source>
</reference>
<protein>
    <submittedName>
        <fullName evidence="2">Nucleotidyltransferase domain-containing protein</fullName>
        <ecNumber evidence="2">2.7.7.-</ecNumber>
    </submittedName>
</protein>
<dbReference type="PANTHER" id="PTHR43449:SF1">
    <property type="entry name" value="POLYMERASE BETA NUCLEOTIDYLTRANSFERASE DOMAIN-CONTAINING PROTEIN"/>
    <property type="match status" value="1"/>
</dbReference>
<dbReference type="Gene3D" id="3.30.460.10">
    <property type="entry name" value="Beta Polymerase, domain 2"/>
    <property type="match status" value="1"/>
</dbReference>
<organism evidence="2 3">
    <name type="scientific">Heliorestis convoluta</name>
    <dbReference type="NCBI Taxonomy" id="356322"/>
    <lineage>
        <taxon>Bacteria</taxon>
        <taxon>Bacillati</taxon>
        <taxon>Bacillota</taxon>
        <taxon>Clostridia</taxon>
        <taxon>Eubacteriales</taxon>
        <taxon>Heliobacteriaceae</taxon>
        <taxon>Heliorestis</taxon>
    </lineage>
</organism>
<dbReference type="KEGG" id="hcv:FTV88_3177"/>
<evidence type="ECO:0000313" key="3">
    <source>
        <dbReference type="Proteomes" id="UP000366051"/>
    </source>
</evidence>